<dbReference type="AlphaFoldDB" id="A0A0F9AXN9"/>
<accession>A0A0F9AXN9</accession>
<reference evidence="1" key="1">
    <citation type="journal article" date="2015" name="Nature">
        <title>Complex archaea that bridge the gap between prokaryotes and eukaryotes.</title>
        <authorList>
            <person name="Spang A."/>
            <person name="Saw J.H."/>
            <person name="Jorgensen S.L."/>
            <person name="Zaremba-Niedzwiedzka K."/>
            <person name="Martijn J."/>
            <person name="Lind A.E."/>
            <person name="van Eijk R."/>
            <person name="Schleper C."/>
            <person name="Guy L."/>
            <person name="Ettema T.J."/>
        </authorList>
    </citation>
    <scope>NUCLEOTIDE SEQUENCE</scope>
</reference>
<proteinExistence type="predicted"/>
<name>A0A0F9AXN9_9ZZZZ</name>
<protein>
    <submittedName>
        <fullName evidence="1">Uncharacterized protein</fullName>
    </submittedName>
</protein>
<evidence type="ECO:0000313" key="1">
    <source>
        <dbReference type="EMBL" id="KKK77096.1"/>
    </source>
</evidence>
<gene>
    <name evidence="1" type="ORF">LCGC14_2857050</name>
</gene>
<dbReference type="EMBL" id="LAZR01055119">
    <property type="protein sequence ID" value="KKK77096.1"/>
    <property type="molecule type" value="Genomic_DNA"/>
</dbReference>
<organism evidence="1">
    <name type="scientific">marine sediment metagenome</name>
    <dbReference type="NCBI Taxonomy" id="412755"/>
    <lineage>
        <taxon>unclassified sequences</taxon>
        <taxon>metagenomes</taxon>
        <taxon>ecological metagenomes</taxon>
    </lineage>
</organism>
<comment type="caution">
    <text evidence="1">The sequence shown here is derived from an EMBL/GenBank/DDBJ whole genome shotgun (WGS) entry which is preliminary data.</text>
</comment>
<sequence>MELNYLKLYFSLTLTGLTIWGADESLDIYRAHVVQQKAEAFAKKLELEAKSLAIRAQTDALRLKNEMAENSRKQRELNAARKNNNEICRFWTKEYKEVKSERNKLMMDGACERARKD</sequence>